<sequence length="584" mass="68325">MSLKTSEIPTMFPNEHEMKDLLKYLYEKQSILEEFGAIKLIPPDNFGNLLKKTSMNFCSSSTIQQVQQIRNSNSIYSIKTNPIERNDQIIHDSCRITNQIFWLLLPNSSHIEEISSISHIIGKSLFLKRVHRSQFDFHQLPSQSLLKLLGKKNLHDYSSDLIKAHGPAAIFPLSSTKQNLCQFNYLHRGSKRFWYIIPTKQRFVLQNLMQQIHPEISLESDQILIDPILFNEHGIKYYEVTQNANEILILSSGILSQSFTEDEILCESIHFALPNWISNSFTKQSNDLNVFNRENIEKYIEKQLKIHKEQTKIAEVEEWPTNHIDEEDFIMDICDQSIDLMRFENKLLSLEDFHLTNQYDSFMYEDILDILSSPSALNTQSTNENLLESLQISNPNRFVLKSHHNSYEIDVKNILHLSNINKQINKNNLRSFFIDSTKIILKQSEIPPHLNYAFIFHRTNHQAEFNRQRFLLNPSIFGAKSQIKFAKTLPDEDQVDEIWNLVVRQIPENVSEIDLKNLFFNCEKIKFIPGRSIEKSKSNSKFLPGYAFLAFQNSDQVDEILQNSHRYQINNQSLHISYFNKTNF</sequence>
<dbReference type="SMART" id="SM00558">
    <property type="entry name" value="JmjC"/>
    <property type="match status" value="1"/>
</dbReference>
<dbReference type="GO" id="GO:0010468">
    <property type="term" value="P:regulation of gene expression"/>
    <property type="evidence" value="ECO:0007669"/>
    <property type="project" value="TreeGrafter"/>
</dbReference>
<dbReference type="SUPFAM" id="SSF54928">
    <property type="entry name" value="RNA-binding domain, RBD"/>
    <property type="match status" value="1"/>
</dbReference>
<evidence type="ECO:0000313" key="6">
    <source>
        <dbReference type="Proteomes" id="UP000663852"/>
    </source>
</evidence>
<dbReference type="PROSITE" id="PS51184">
    <property type="entry name" value="JMJC"/>
    <property type="match status" value="1"/>
</dbReference>
<dbReference type="InterPro" id="IPR012677">
    <property type="entry name" value="Nucleotide-bd_a/b_plait_sf"/>
</dbReference>
<dbReference type="InterPro" id="IPR035979">
    <property type="entry name" value="RBD_domain_sf"/>
</dbReference>
<reference evidence="5" key="1">
    <citation type="submission" date="2021-02" db="EMBL/GenBank/DDBJ databases">
        <authorList>
            <person name="Nowell W R."/>
        </authorList>
    </citation>
    <scope>NUCLEOTIDE SEQUENCE</scope>
</reference>
<dbReference type="Proteomes" id="UP000663852">
    <property type="component" value="Unassembled WGS sequence"/>
</dbReference>
<dbReference type="Pfam" id="PF02373">
    <property type="entry name" value="JmjC"/>
    <property type="match status" value="1"/>
</dbReference>
<dbReference type="InterPro" id="IPR000504">
    <property type="entry name" value="RRM_dom"/>
</dbReference>
<evidence type="ECO:0008006" key="7">
    <source>
        <dbReference type="Google" id="ProtNLM"/>
    </source>
</evidence>
<dbReference type="Pfam" id="PF00076">
    <property type="entry name" value="RRM_1"/>
    <property type="match status" value="1"/>
</dbReference>
<accession>A0A815RFT0</accession>
<dbReference type="GO" id="GO:0005634">
    <property type="term" value="C:nucleus"/>
    <property type="evidence" value="ECO:0007669"/>
    <property type="project" value="TreeGrafter"/>
</dbReference>
<dbReference type="GO" id="GO:0032454">
    <property type="term" value="F:histone H3K9 demethylase activity"/>
    <property type="evidence" value="ECO:0007669"/>
    <property type="project" value="TreeGrafter"/>
</dbReference>
<dbReference type="PROSITE" id="PS50102">
    <property type="entry name" value="RRM"/>
    <property type="match status" value="1"/>
</dbReference>
<evidence type="ECO:0000256" key="1">
    <source>
        <dbReference type="PROSITE-ProRule" id="PRU00176"/>
    </source>
</evidence>
<dbReference type="InterPro" id="IPR003349">
    <property type="entry name" value="JmjN"/>
</dbReference>
<dbReference type="EMBL" id="CAJNOJ010000527">
    <property type="protein sequence ID" value="CAF1476500.1"/>
    <property type="molecule type" value="Genomic_DNA"/>
</dbReference>
<feature type="domain" description="JmjN" evidence="3">
    <location>
        <begin position="8"/>
        <end position="49"/>
    </location>
</feature>
<comment type="caution">
    <text evidence="5">The sequence shown here is derived from an EMBL/GenBank/DDBJ whole genome shotgun (WGS) entry which is preliminary data.</text>
</comment>
<dbReference type="PROSITE" id="PS51183">
    <property type="entry name" value="JMJN"/>
    <property type="match status" value="1"/>
</dbReference>
<feature type="domain" description="JmjC" evidence="4">
    <location>
        <begin position="129"/>
        <end position="288"/>
    </location>
</feature>
<dbReference type="InterPro" id="IPR003347">
    <property type="entry name" value="JmjC_dom"/>
</dbReference>
<dbReference type="SMART" id="SM00545">
    <property type="entry name" value="JmjN"/>
    <property type="match status" value="1"/>
</dbReference>
<protein>
    <recommendedName>
        <fullName evidence="7">RRM domain-containing protein</fullName>
    </recommendedName>
</protein>
<dbReference type="Gene3D" id="3.30.70.330">
    <property type="match status" value="2"/>
</dbReference>
<dbReference type="GO" id="GO:0003723">
    <property type="term" value="F:RNA binding"/>
    <property type="evidence" value="ECO:0007669"/>
    <property type="project" value="UniProtKB-UniRule"/>
</dbReference>
<dbReference type="OrthoDB" id="9547406at2759"/>
<evidence type="ECO:0000259" key="3">
    <source>
        <dbReference type="PROSITE" id="PS51183"/>
    </source>
</evidence>
<evidence type="ECO:0000313" key="5">
    <source>
        <dbReference type="EMBL" id="CAF1476500.1"/>
    </source>
</evidence>
<dbReference type="GO" id="GO:0051864">
    <property type="term" value="F:histone H3K36 demethylase activity"/>
    <property type="evidence" value="ECO:0007669"/>
    <property type="project" value="TreeGrafter"/>
</dbReference>
<dbReference type="GO" id="GO:0000785">
    <property type="term" value="C:chromatin"/>
    <property type="evidence" value="ECO:0007669"/>
    <property type="project" value="TreeGrafter"/>
</dbReference>
<name>A0A815RFT0_ADIRI</name>
<keyword evidence="1" id="KW-0694">RNA-binding</keyword>
<dbReference type="Gene3D" id="2.60.120.650">
    <property type="entry name" value="Cupin"/>
    <property type="match status" value="1"/>
</dbReference>
<dbReference type="AlphaFoldDB" id="A0A815RFT0"/>
<evidence type="ECO:0000259" key="4">
    <source>
        <dbReference type="PROSITE" id="PS51184"/>
    </source>
</evidence>
<dbReference type="CDD" id="cd00590">
    <property type="entry name" value="RRM_SF"/>
    <property type="match status" value="1"/>
</dbReference>
<feature type="domain" description="RRM" evidence="2">
    <location>
        <begin position="499"/>
        <end position="581"/>
    </location>
</feature>
<evidence type="ECO:0000259" key="2">
    <source>
        <dbReference type="PROSITE" id="PS50102"/>
    </source>
</evidence>
<gene>
    <name evidence="5" type="ORF">EDS130_LOCUS41150</name>
</gene>
<dbReference type="PANTHER" id="PTHR10694:SF7">
    <property type="entry name" value="[HISTONE H3]-TRIMETHYL-L-LYSINE(9) DEMETHYLASE"/>
    <property type="match status" value="1"/>
</dbReference>
<organism evidence="5 6">
    <name type="scientific">Adineta ricciae</name>
    <name type="common">Rotifer</name>
    <dbReference type="NCBI Taxonomy" id="249248"/>
    <lineage>
        <taxon>Eukaryota</taxon>
        <taxon>Metazoa</taxon>
        <taxon>Spiralia</taxon>
        <taxon>Gnathifera</taxon>
        <taxon>Rotifera</taxon>
        <taxon>Eurotatoria</taxon>
        <taxon>Bdelloidea</taxon>
        <taxon>Adinetida</taxon>
        <taxon>Adinetidae</taxon>
        <taxon>Adineta</taxon>
    </lineage>
</organism>
<proteinExistence type="predicted"/>
<dbReference type="SUPFAM" id="SSF51197">
    <property type="entry name" value="Clavaminate synthase-like"/>
    <property type="match status" value="1"/>
</dbReference>
<dbReference type="PANTHER" id="PTHR10694">
    <property type="entry name" value="LYSINE-SPECIFIC DEMETHYLASE"/>
    <property type="match status" value="1"/>
</dbReference>
<dbReference type="SMART" id="SM00360">
    <property type="entry name" value="RRM"/>
    <property type="match status" value="1"/>
</dbReference>